<comment type="caution">
    <text evidence="1">The sequence shown here is derived from an EMBL/GenBank/DDBJ whole genome shotgun (WGS) entry which is preliminary data.</text>
</comment>
<gene>
    <name evidence="1" type="ORF">GCM10007377_09750</name>
</gene>
<dbReference type="EMBL" id="BMDH01000002">
    <property type="protein sequence ID" value="GGI14201.1"/>
    <property type="molecule type" value="Genomic_DNA"/>
</dbReference>
<dbReference type="AlphaFoldDB" id="A0A8J3AP24"/>
<keyword evidence="2" id="KW-1185">Reference proteome</keyword>
<evidence type="ECO:0000313" key="2">
    <source>
        <dbReference type="Proteomes" id="UP000619536"/>
    </source>
</evidence>
<proteinExistence type="predicted"/>
<name>A0A8J3AP24_9BIFI</name>
<reference evidence="1" key="2">
    <citation type="submission" date="2020-09" db="EMBL/GenBank/DDBJ databases">
        <authorList>
            <person name="Sun Q."/>
            <person name="Sedlacek I."/>
        </authorList>
    </citation>
    <scope>NUCLEOTIDE SEQUENCE</scope>
    <source>
        <strain evidence="1">CCM 8606</strain>
    </source>
</reference>
<dbReference type="Proteomes" id="UP000619536">
    <property type="component" value="Unassembled WGS sequence"/>
</dbReference>
<evidence type="ECO:0000313" key="1">
    <source>
        <dbReference type="EMBL" id="GGI14201.1"/>
    </source>
</evidence>
<sequence>MPEQEIFESLAARTRPCILESEPVYLDKVFRSIEMLLGDRQLDEDENQCLQSCQETFHNLRDKNHGKSYTIQRFDKENVPESEPLSDLLIGEAWLYSDLVHADPKGNKAKALSLSYRDRYFAGTAFFSTLAVLIVNLLKMITVLDKQFKLNIDKSAWEEQVVATEEDLVTSLRIMVAPVGTIIPADFDLSAIPGAVDVSSITEMGRLIHPERSLDVVFLHGDEVVHKAHAVFSLKDSWISILIADALIIEFNLAEVDQTTNNQLATTSINYRFTAETAARNSLLPIIQKSERISFEIPNGKTNILQCDFKLKEVNDGQNTDKTIARTS</sequence>
<accession>A0A8J3AP24</accession>
<reference evidence="1" key="1">
    <citation type="journal article" date="2014" name="Int. J. Syst. Evol. Microbiol.">
        <title>Complete genome sequence of Corynebacterium casei LMG S-19264T (=DSM 44701T), isolated from a smear-ripened cheese.</title>
        <authorList>
            <consortium name="US DOE Joint Genome Institute (JGI-PGF)"/>
            <person name="Walter F."/>
            <person name="Albersmeier A."/>
            <person name="Kalinowski J."/>
            <person name="Ruckert C."/>
        </authorList>
    </citation>
    <scope>NUCLEOTIDE SEQUENCE</scope>
    <source>
        <strain evidence="1">CCM 8606</strain>
    </source>
</reference>
<organism evidence="1 2">
    <name type="scientific">Galliscardovia ingluviei</name>
    <dbReference type="NCBI Taxonomy" id="1769422"/>
    <lineage>
        <taxon>Bacteria</taxon>
        <taxon>Bacillati</taxon>
        <taxon>Actinomycetota</taxon>
        <taxon>Actinomycetes</taxon>
        <taxon>Bifidobacteriales</taxon>
        <taxon>Bifidobacteriaceae</taxon>
        <taxon>Galliscardovia</taxon>
    </lineage>
</organism>
<protein>
    <submittedName>
        <fullName evidence="1">Uncharacterized protein</fullName>
    </submittedName>
</protein>